<gene>
    <name evidence="1" type="ORF">NCTC10951_01848</name>
</gene>
<evidence type="ECO:0000313" key="2">
    <source>
        <dbReference type="Proteomes" id="UP000268658"/>
    </source>
</evidence>
<dbReference type="KEGG" id="avc:NCTC10951_01848"/>
<organism evidence="1 2">
    <name type="scientific">Actinomyces viscosus</name>
    <dbReference type="NCBI Taxonomy" id="1656"/>
    <lineage>
        <taxon>Bacteria</taxon>
        <taxon>Bacillati</taxon>
        <taxon>Actinomycetota</taxon>
        <taxon>Actinomycetes</taxon>
        <taxon>Actinomycetales</taxon>
        <taxon>Actinomycetaceae</taxon>
        <taxon>Actinomyces</taxon>
    </lineage>
</organism>
<proteinExistence type="predicted"/>
<sequence length="227" mass="23686">MALFPGPDSPAYRAWSAAADVVILNALTLAGCLPVVTAGASLTACARVAGQMAADDDPAVLATWWRSFRLNLRQSLTWWLPVLALAALGAWEYLVLIDGVPADQYAGQPGDLGSATGAVSGLVLAGGALLASVLIWLLPLAAFFDAPLTRHLTNAVRLAVGRLGITVICLVIVIAPVGVLWALPAMRAAVLWFMVLIGPAFQSYLMALAQRSTMTALGAPMPEPRSS</sequence>
<dbReference type="RefSeq" id="WP_126414343.1">
    <property type="nucleotide sequence ID" value="NZ_JASPER010000030.1"/>
</dbReference>
<dbReference type="AlphaFoldDB" id="A0A3S4VEP9"/>
<dbReference type="Proteomes" id="UP000268658">
    <property type="component" value="Chromosome"/>
</dbReference>
<reference evidence="1 2" key="1">
    <citation type="submission" date="2018-12" db="EMBL/GenBank/DDBJ databases">
        <authorList>
            <consortium name="Pathogen Informatics"/>
        </authorList>
    </citation>
    <scope>NUCLEOTIDE SEQUENCE [LARGE SCALE GENOMIC DNA]</scope>
    <source>
        <strain evidence="1 2">NCTC10951</strain>
    </source>
</reference>
<dbReference type="InterPro" id="IPR006938">
    <property type="entry name" value="DUF624"/>
</dbReference>
<evidence type="ECO:0000313" key="1">
    <source>
        <dbReference type="EMBL" id="VEI16765.1"/>
    </source>
</evidence>
<name>A0A3S4VEP9_ACTVI</name>
<accession>A0A3S4VEP9</accession>
<protein>
    <submittedName>
        <fullName evidence="1">Predicted integral membrane protein</fullName>
    </submittedName>
</protein>
<dbReference type="Pfam" id="PF04854">
    <property type="entry name" value="DUF624"/>
    <property type="match status" value="1"/>
</dbReference>
<dbReference type="EMBL" id="LR134477">
    <property type="protein sequence ID" value="VEI16765.1"/>
    <property type="molecule type" value="Genomic_DNA"/>
</dbReference>
<dbReference type="OrthoDB" id="4420878at2"/>